<evidence type="ECO:0000256" key="8">
    <source>
        <dbReference type="ARBA" id="ARBA00022692"/>
    </source>
</evidence>
<evidence type="ECO:0000256" key="14">
    <source>
        <dbReference type="ARBA" id="ARBA00081910"/>
    </source>
</evidence>
<feature type="transmembrane region" description="Helical" evidence="15">
    <location>
        <begin position="162"/>
        <end position="181"/>
    </location>
</feature>
<dbReference type="AlphaFoldDB" id="A0AAW1TRC3"/>
<sequence>MYEDALKNFLGVTASVSTILQFLTGVLVCQKIVINKSTGDQSALPFISGCLSTSLWLRYGFFIKDTSVILVNTVGAALFLGYVITFLVYSLRRSVIFRQFTGCAIFLFCTLIYVQNADTPLIAQRHLGLISTVVTVFFFATPLVSLMHVFKVRSTESLPFPIILSSFLVSAQWFVYGILLGDPFMQIPNFLGCVLTGFQLSLFYCFSPKSKGYSSELI</sequence>
<dbReference type="Gene3D" id="1.20.1280.290">
    <property type="match status" value="2"/>
</dbReference>
<feature type="transmembrane region" description="Helical" evidence="15">
    <location>
        <begin position="96"/>
        <end position="114"/>
    </location>
</feature>
<dbReference type="FunFam" id="1.20.1280.290:FF:000010">
    <property type="entry name" value="Sugar transporter SWEET"/>
    <property type="match status" value="1"/>
</dbReference>
<evidence type="ECO:0000256" key="12">
    <source>
        <dbReference type="ARBA" id="ARBA00023136"/>
    </source>
</evidence>
<feature type="transmembrane region" description="Helical" evidence="15">
    <location>
        <begin position="68"/>
        <end position="89"/>
    </location>
</feature>
<dbReference type="InterPro" id="IPR004316">
    <property type="entry name" value="SWEET_rpt"/>
</dbReference>
<evidence type="ECO:0000256" key="7">
    <source>
        <dbReference type="ARBA" id="ARBA00022597"/>
    </source>
</evidence>
<evidence type="ECO:0000256" key="3">
    <source>
        <dbReference type="ARBA" id="ARBA00007809"/>
    </source>
</evidence>
<reference evidence="16 17" key="1">
    <citation type="submission" date="2023-03" db="EMBL/GenBank/DDBJ databases">
        <title>Genome insight into feeding habits of ladybird beetles.</title>
        <authorList>
            <person name="Li H.-S."/>
            <person name="Huang Y.-H."/>
            <person name="Pang H."/>
        </authorList>
    </citation>
    <scope>NUCLEOTIDE SEQUENCE [LARGE SCALE GENOMIC DNA]</scope>
    <source>
        <strain evidence="16">SYSU_2023b</strain>
        <tissue evidence="16">Whole body</tissue>
    </source>
</reference>
<comment type="caution">
    <text evidence="16">The sequence shown here is derived from an EMBL/GenBank/DDBJ whole genome shotgun (WGS) entry which is preliminary data.</text>
</comment>
<name>A0AAW1TRC3_9CUCU</name>
<keyword evidence="9" id="KW-0677">Repeat</keyword>
<dbReference type="PANTHER" id="PTHR10791:SF112">
    <property type="entry name" value="SUGAR TRANSPORTER SWEET1"/>
    <property type="match status" value="1"/>
</dbReference>
<dbReference type="Pfam" id="PF03083">
    <property type="entry name" value="MtN3_slv"/>
    <property type="match status" value="2"/>
</dbReference>
<dbReference type="GO" id="GO:0051119">
    <property type="term" value="F:sugar transmembrane transporter activity"/>
    <property type="evidence" value="ECO:0007669"/>
    <property type="project" value="InterPro"/>
</dbReference>
<evidence type="ECO:0000256" key="4">
    <source>
        <dbReference type="ARBA" id="ARBA00021741"/>
    </source>
</evidence>
<evidence type="ECO:0000256" key="13">
    <source>
        <dbReference type="ARBA" id="ARBA00055578"/>
    </source>
</evidence>
<keyword evidence="12 15" id="KW-0472">Membrane</keyword>
<gene>
    <name evidence="16" type="ORF">WA026_022154</name>
</gene>
<evidence type="ECO:0000256" key="11">
    <source>
        <dbReference type="ARBA" id="ARBA00023034"/>
    </source>
</evidence>
<comment type="function">
    <text evidence="13">Mediates both low-affinity uptake and efflux of sugar across the membrane.</text>
</comment>
<keyword evidence="10 15" id="KW-1133">Transmembrane helix</keyword>
<evidence type="ECO:0000256" key="9">
    <source>
        <dbReference type="ARBA" id="ARBA00022737"/>
    </source>
</evidence>
<protein>
    <recommendedName>
        <fullName evidence="4">Sugar transporter SWEET1</fullName>
    </recommendedName>
    <alternativeName>
        <fullName evidence="14">Protein saliva</fullName>
    </alternativeName>
</protein>
<feature type="transmembrane region" description="Helical" evidence="15">
    <location>
        <begin position="187"/>
        <end position="206"/>
    </location>
</feature>
<evidence type="ECO:0000313" key="16">
    <source>
        <dbReference type="EMBL" id="KAK9873349.1"/>
    </source>
</evidence>
<dbReference type="InterPro" id="IPR047664">
    <property type="entry name" value="SWEET"/>
</dbReference>
<keyword evidence="8 15" id="KW-0812">Transmembrane</keyword>
<dbReference type="GO" id="GO:0000139">
    <property type="term" value="C:Golgi membrane"/>
    <property type="evidence" value="ECO:0007669"/>
    <property type="project" value="UniProtKB-SubCell"/>
</dbReference>
<dbReference type="EMBL" id="JARQZJ010000018">
    <property type="protein sequence ID" value="KAK9873349.1"/>
    <property type="molecule type" value="Genomic_DNA"/>
</dbReference>
<evidence type="ECO:0000313" key="17">
    <source>
        <dbReference type="Proteomes" id="UP001431783"/>
    </source>
</evidence>
<evidence type="ECO:0000256" key="2">
    <source>
        <dbReference type="ARBA" id="ARBA00004653"/>
    </source>
</evidence>
<dbReference type="PANTHER" id="PTHR10791">
    <property type="entry name" value="RAG1-ACTIVATING PROTEIN 1"/>
    <property type="match status" value="1"/>
</dbReference>
<dbReference type="Proteomes" id="UP001431783">
    <property type="component" value="Unassembled WGS sequence"/>
</dbReference>
<evidence type="ECO:0000256" key="15">
    <source>
        <dbReference type="SAM" id="Phobius"/>
    </source>
</evidence>
<evidence type="ECO:0000256" key="5">
    <source>
        <dbReference type="ARBA" id="ARBA00022448"/>
    </source>
</evidence>
<keyword evidence="5" id="KW-0813">Transport</keyword>
<evidence type="ECO:0000256" key="6">
    <source>
        <dbReference type="ARBA" id="ARBA00022475"/>
    </source>
</evidence>
<evidence type="ECO:0000256" key="10">
    <source>
        <dbReference type="ARBA" id="ARBA00022989"/>
    </source>
</evidence>
<dbReference type="FunFam" id="1.20.1280.290:FF:000004">
    <property type="entry name" value="Sugar transporter SWEET"/>
    <property type="match status" value="1"/>
</dbReference>
<organism evidence="16 17">
    <name type="scientific">Henosepilachna vigintioctopunctata</name>
    <dbReference type="NCBI Taxonomy" id="420089"/>
    <lineage>
        <taxon>Eukaryota</taxon>
        <taxon>Metazoa</taxon>
        <taxon>Ecdysozoa</taxon>
        <taxon>Arthropoda</taxon>
        <taxon>Hexapoda</taxon>
        <taxon>Insecta</taxon>
        <taxon>Pterygota</taxon>
        <taxon>Neoptera</taxon>
        <taxon>Endopterygota</taxon>
        <taxon>Coleoptera</taxon>
        <taxon>Polyphaga</taxon>
        <taxon>Cucujiformia</taxon>
        <taxon>Coccinelloidea</taxon>
        <taxon>Coccinellidae</taxon>
        <taxon>Epilachninae</taxon>
        <taxon>Epilachnini</taxon>
        <taxon>Henosepilachna</taxon>
    </lineage>
</organism>
<dbReference type="GO" id="GO:0005886">
    <property type="term" value="C:plasma membrane"/>
    <property type="evidence" value="ECO:0007669"/>
    <property type="project" value="UniProtKB-SubCell"/>
</dbReference>
<accession>A0AAW1TRC3</accession>
<keyword evidence="17" id="KW-1185">Reference proteome</keyword>
<evidence type="ECO:0000256" key="1">
    <source>
        <dbReference type="ARBA" id="ARBA00004651"/>
    </source>
</evidence>
<keyword evidence="6" id="KW-1003">Cell membrane</keyword>
<keyword evidence="7" id="KW-0762">Sugar transport</keyword>
<feature type="transmembrane region" description="Helical" evidence="15">
    <location>
        <begin position="126"/>
        <end position="150"/>
    </location>
</feature>
<comment type="subcellular location">
    <subcellularLocation>
        <location evidence="1">Cell membrane</location>
        <topology evidence="1">Multi-pass membrane protein</topology>
    </subcellularLocation>
    <subcellularLocation>
        <location evidence="2">Golgi apparatus membrane</location>
        <topology evidence="2">Multi-pass membrane protein</topology>
    </subcellularLocation>
</comment>
<keyword evidence="11" id="KW-0333">Golgi apparatus</keyword>
<proteinExistence type="inferred from homology"/>
<feature type="transmembrane region" description="Helical" evidence="15">
    <location>
        <begin position="12"/>
        <end position="30"/>
    </location>
</feature>
<comment type="similarity">
    <text evidence="3">Belongs to the SWEET sugar transporter family.</text>
</comment>